<dbReference type="GO" id="GO:0005524">
    <property type="term" value="F:ATP binding"/>
    <property type="evidence" value="ECO:0007669"/>
    <property type="project" value="UniProtKB-KW"/>
</dbReference>
<reference evidence="1 2" key="1">
    <citation type="submission" date="2016-10" db="EMBL/GenBank/DDBJ databases">
        <authorList>
            <person name="de Groot N.N."/>
        </authorList>
    </citation>
    <scope>NUCLEOTIDE SEQUENCE [LARGE SCALE GENOMIC DNA]</scope>
    <source>
        <strain evidence="1 2">DSM 2895</strain>
    </source>
</reference>
<evidence type="ECO:0000313" key="1">
    <source>
        <dbReference type="EMBL" id="SDK47963.1"/>
    </source>
</evidence>
<keyword evidence="1" id="KW-0067">ATP-binding</keyword>
<protein>
    <submittedName>
        <fullName evidence="1">Bacitracin transport system ATP-binding protein</fullName>
    </submittedName>
</protein>
<accession>A0A1G9C8K8</accession>
<gene>
    <name evidence="1" type="ORF">SAMN04487909_15917</name>
</gene>
<evidence type="ECO:0000313" key="2">
    <source>
        <dbReference type="Proteomes" id="UP000182836"/>
    </source>
</evidence>
<dbReference type="Proteomes" id="UP000182836">
    <property type="component" value="Unassembled WGS sequence"/>
</dbReference>
<proteinExistence type="predicted"/>
<dbReference type="AlphaFoldDB" id="A0A1G9C8K8"/>
<name>A0A1G9C8K8_ANEMI</name>
<keyword evidence="1" id="KW-0547">Nucleotide-binding</keyword>
<sequence>MSVIIKTTNLTKMYGNQKSIDHLNMTVNQGEILRRIGSTV</sequence>
<organism evidence="1 2">
    <name type="scientific">Aneurinibacillus migulanus</name>
    <name type="common">Bacillus migulanus</name>
    <dbReference type="NCBI Taxonomy" id="47500"/>
    <lineage>
        <taxon>Bacteria</taxon>
        <taxon>Bacillati</taxon>
        <taxon>Bacillota</taxon>
        <taxon>Bacilli</taxon>
        <taxon>Bacillales</taxon>
        <taxon>Paenibacillaceae</taxon>
        <taxon>Aneurinibacillus group</taxon>
        <taxon>Aneurinibacillus</taxon>
    </lineage>
</organism>
<dbReference type="EMBL" id="FNED01000059">
    <property type="protein sequence ID" value="SDK47963.1"/>
    <property type="molecule type" value="Genomic_DNA"/>
</dbReference>